<dbReference type="InterPro" id="IPR001279">
    <property type="entry name" value="Metallo-B-lactamas"/>
</dbReference>
<evidence type="ECO:0000313" key="3">
    <source>
        <dbReference type="Proteomes" id="UP000473648"/>
    </source>
</evidence>
<dbReference type="Proteomes" id="UP000473648">
    <property type="component" value="Unassembled WGS sequence"/>
</dbReference>
<dbReference type="GO" id="GO:0016787">
    <property type="term" value="F:hydrolase activity"/>
    <property type="evidence" value="ECO:0007669"/>
    <property type="project" value="UniProtKB-KW"/>
</dbReference>
<dbReference type="Gene3D" id="3.60.15.10">
    <property type="entry name" value="Ribonuclease Z/Hydroxyacylglutathione hydrolase-like"/>
    <property type="match status" value="1"/>
</dbReference>
<comment type="caution">
    <text evidence="2">The sequence shown here is derived from an EMBL/GenBank/DDBJ whole genome shotgun (WGS) entry which is preliminary data.</text>
</comment>
<keyword evidence="3" id="KW-1185">Reference proteome</keyword>
<name>A0A6L5GTW4_9FIRM</name>
<dbReference type="PANTHER" id="PTHR42951">
    <property type="entry name" value="METALLO-BETA-LACTAMASE DOMAIN-CONTAINING"/>
    <property type="match status" value="1"/>
</dbReference>
<dbReference type="SUPFAM" id="SSF56281">
    <property type="entry name" value="Metallo-hydrolase/oxidoreductase"/>
    <property type="match status" value="1"/>
</dbReference>
<accession>A0A6L5GTW4</accession>
<evidence type="ECO:0000313" key="2">
    <source>
        <dbReference type="EMBL" id="MQM73637.1"/>
    </source>
</evidence>
<dbReference type="Pfam" id="PF00753">
    <property type="entry name" value="Lactamase_B"/>
    <property type="match status" value="1"/>
</dbReference>
<dbReference type="EMBL" id="VOGB01000005">
    <property type="protein sequence ID" value="MQM73637.1"/>
    <property type="molecule type" value="Genomic_DNA"/>
</dbReference>
<proteinExistence type="predicted"/>
<feature type="domain" description="Metallo-beta-lactamase" evidence="1">
    <location>
        <begin position="10"/>
        <end position="213"/>
    </location>
</feature>
<sequence length="242" mass="26473">MKIADCGTDFVHSWVVQNRGLTVLIDTGYAEDWPHFLSRMATVDLDPSALDYLFLTHAHDDHAGFVNDVMEAVPGLKVITSRKTLTGLRRGQNGPGGGVPDDDAAAVCRQMIRDGHGRHRFPAIEEGLLSRFLWVEDGTIGEILPGAAVLALPGHTEDSIGLLWDGALFCGDAAQNRADWPLKTTIWIGDLDAYRASWQKMIDVRPERIYPGHGAPFDAAELKKELPALAEVTLNPSIQAKK</sequence>
<protein>
    <submittedName>
        <fullName evidence="2">MBL fold metallo-hydrolase</fullName>
    </submittedName>
</protein>
<evidence type="ECO:0000259" key="1">
    <source>
        <dbReference type="SMART" id="SM00849"/>
    </source>
</evidence>
<dbReference type="SMART" id="SM00849">
    <property type="entry name" value="Lactamase_B"/>
    <property type="match status" value="1"/>
</dbReference>
<gene>
    <name evidence="2" type="ORF">FRC53_09550</name>
</gene>
<dbReference type="AlphaFoldDB" id="A0A6L5GTW4"/>
<organism evidence="2 3">
    <name type="scientific">Candidatus Pseudoramibacter fermentans</name>
    <dbReference type="NCBI Taxonomy" id="2594427"/>
    <lineage>
        <taxon>Bacteria</taxon>
        <taxon>Bacillati</taxon>
        <taxon>Bacillota</taxon>
        <taxon>Clostridia</taxon>
        <taxon>Eubacteriales</taxon>
        <taxon>Eubacteriaceae</taxon>
        <taxon>Pseudoramibacter</taxon>
    </lineage>
</organism>
<dbReference type="InterPro" id="IPR050855">
    <property type="entry name" value="NDM-1-like"/>
</dbReference>
<dbReference type="InterPro" id="IPR036866">
    <property type="entry name" value="RibonucZ/Hydroxyglut_hydro"/>
</dbReference>
<reference evidence="2" key="1">
    <citation type="journal article" date="2020" name="Appl. Environ. Microbiol.">
        <title>Medium-Chain Fatty Acid Synthesis by 'Candidatus Weimeria bifida' gen. nov., sp. nov., and 'Candidatus Pseudoramibacter fermentans' sp. nov.</title>
        <authorList>
            <person name="Scarborough M.J."/>
            <person name="Myers K.S."/>
            <person name="Donohue T.J."/>
            <person name="Noguera D.R."/>
        </authorList>
    </citation>
    <scope>NUCLEOTIDE SEQUENCE</scope>
    <source>
        <strain evidence="2">EUB1.1</strain>
    </source>
</reference>